<gene>
    <name evidence="1" type="ORF">BRAPAZ1V2_A06P25540.2</name>
</gene>
<evidence type="ECO:0000313" key="2">
    <source>
        <dbReference type="Proteomes" id="UP000694005"/>
    </source>
</evidence>
<dbReference type="Proteomes" id="UP000694005">
    <property type="component" value="Chromosome A06"/>
</dbReference>
<reference evidence="1 2" key="1">
    <citation type="submission" date="2021-07" db="EMBL/GenBank/DDBJ databases">
        <authorList>
            <consortium name="Genoscope - CEA"/>
            <person name="William W."/>
        </authorList>
    </citation>
    <scope>NUCLEOTIDE SEQUENCE [LARGE SCALE GENOMIC DNA]</scope>
</reference>
<feature type="non-terminal residue" evidence="1">
    <location>
        <position position="95"/>
    </location>
</feature>
<protein>
    <submittedName>
        <fullName evidence="1">Uncharacterized protein</fullName>
    </submittedName>
</protein>
<proteinExistence type="predicted"/>
<dbReference type="AlphaFoldDB" id="A0A8D9G6W6"/>
<dbReference type="Gramene" id="A06p25540.2_BraZ1">
    <property type="protein sequence ID" value="A06p25540.2_BraZ1.CDS.1"/>
    <property type="gene ID" value="A06g25540.2_BraZ1"/>
</dbReference>
<organism evidence="1 2">
    <name type="scientific">Brassica campestris</name>
    <name type="common">Field mustard</name>
    <dbReference type="NCBI Taxonomy" id="3711"/>
    <lineage>
        <taxon>Eukaryota</taxon>
        <taxon>Viridiplantae</taxon>
        <taxon>Streptophyta</taxon>
        <taxon>Embryophyta</taxon>
        <taxon>Tracheophyta</taxon>
        <taxon>Spermatophyta</taxon>
        <taxon>Magnoliopsida</taxon>
        <taxon>eudicotyledons</taxon>
        <taxon>Gunneridae</taxon>
        <taxon>Pentapetalae</taxon>
        <taxon>rosids</taxon>
        <taxon>malvids</taxon>
        <taxon>Brassicales</taxon>
        <taxon>Brassicaceae</taxon>
        <taxon>Brassiceae</taxon>
        <taxon>Brassica</taxon>
    </lineage>
</organism>
<dbReference type="EMBL" id="LS974622">
    <property type="protein sequence ID" value="CAG7870314.1"/>
    <property type="molecule type" value="Genomic_DNA"/>
</dbReference>
<evidence type="ECO:0000313" key="1">
    <source>
        <dbReference type="EMBL" id="CAG7870314.1"/>
    </source>
</evidence>
<name>A0A8D9G6W6_BRACM</name>
<accession>A0A8D9G6W6</accession>
<sequence>MVTSVPEMFLMVSTHDVKRFGLDKVKDFCVSNSVYDSMLKSFKELEPDKLFDQKYFQYGNKNFSGHVLRFEQFMNHHEKILEPVFKPTEFYFRKP</sequence>